<feature type="compositionally biased region" description="Low complexity" evidence="1">
    <location>
        <begin position="143"/>
        <end position="159"/>
    </location>
</feature>
<feature type="region of interest" description="Disordered" evidence="1">
    <location>
        <begin position="75"/>
        <end position="203"/>
    </location>
</feature>
<feature type="compositionally biased region" description="Low complexity" evidence="1">
    <location>
        <begin position="23"/>
        <end position="34"/>
    </location>
</feature>
<dbReference type="AlphaFoldDB" id="A0AAE0MWL1"/>
<feature type="compositionally biased region" description="Low complexity" evidence="1">
    <location>
        <begin position="173"/>
        <end position="194"/>
    </location>
</feature>
<proteinExistence type="predicted"/>
<evidence type="ECO:0000313" key="2">
    <source>
        <dbReference type="EMBL" id="KAK3354157.1"/>
    </source>
</evidence>
<feature type="compositionally biased region" description="Gly residues" evidence="1">
    <location>
        <begin position="160"/>
        <end position="172"/>
    </location>
</feature>
<reference evidence="2" key="2">
    <citation type="submission" date="2023-06" db="EMBL/GenBank/DDBJ databases">
        <authorList>
            <consortium name="Lawrence Berkeley National Laboratory"/>
            <person name="Haridas S."/>
            <person name="Hensen N."/>
            <person name="Bonometti L."/>
            <person name="Westerberg I."/>
            <person name="Brannstrom I.O."/>
            <person name="Guillou S."/>
            <person name="Cros-Aarteil S."/>
            <person name="Calhoun S."/>
            <person name="Kuo A."/>
            <person name="Mondo S."/>
            <person name="Pangilinan J."/>
            <person name="Riley R."/>
            <person name="Labutti K."/>
            <person name="Andreopoulos B."/>
            <person name="Lipzen A."/>
            <person name="Chen C."/>
            <person name="Yanf M."/>
            <person name="Daum C."/>
            <person name="Ng V."/>
            <person name="Clum A."/>
            <person name="Steindorff A."/>
            <person name="Ohm R."/>
            <person name="Martin F."/>
            <person name="Silar P."/>
            <person name="Natvig D."/>
            <person name="Lalanne C."/>
            <person name="Gautier V."/>
            <person name="Ament-Velasquez S.L."/>
            <person name="Kruys A."/>
            <person name="Hutchinson M.I."/>
            <person name="Powell A.J."/>
            <person name="Barry K."/>
            <person name="Miller A.N."/>
            <person name="Grigoriev I.V."/>
            <person name="Debuchy R."/>
            <person name="Gladieux P."/>
            <person name="Thoren M.H."/>
            <person name="Johannesson H."/>
        </authorList>
    </citation>
    <scope>NUCLEOTIDE SEQUENCE</scope>
    <source>
        <strain evidence="2">CBS 560.94</strain>
    </source>
</reference>
<keyword evidence="3" id="KW-1185">Reference proteome</keyword>
<gene>
    <name evidence="2" type="ORF">B0H65DRAFT_414749</name>
</gene>
<feature type="region of interest" description="Disordered" evidence="1">
    <location>
        <begin position="1"/>
        <end position="45"/>
    </location>
</feature>
<name>A0AAE0MWL1_9PEZI</name>
<comment type="caution">
    <text evidence="2">The sequence shown here is derived from an EMBL/GenBank/DDBJ whole genome shotgun (WGS) entry which is preliminary data.</text>
</comment>
<sequence>MSKTGSSGSFPRRDDNGIMAIQKTTTTTTTKPTKPGGGKTSGKFLGGLLHKVADWASTSEPSMQALNQYKQEAFQRAGVSPNDSDPHTKLHAPIGEIPEDAIRPTAGSTPEEVLLRKKAERKRRQMEEEQRRGSIGGGGRGGSSSVRSGSVSSPTMSSGGLMGFGTGTGTGTGTASSTVGSGSSRKGSVSGGSSAVPWDTSGW</sequence>
<dbReference type="Proteomes" id="UP001278500">
    <property type="component" value="Unassembled WGS sequence"/>
</dbReference>
<organism evidence="2 3">
    <name type="scientific">Neurospora tetraspora</name>
    <dbReference type="NCBI Taxonomy" id="94610"/>
    <lineage>
        <taxon>Eukaryota</taxon>
        <taxon>Fungi</taxon>
        <taxon>Dikarya</taxon>
        <taxon>Ascomycota</taxon>
        <taxon>Pezizomycotina</taxon>
        <taxon>Sordariomycetes</taxon>
        <taxon>Sordariomycetidae</taxon>
        <taxon>Sordariales</taxon>
        <taxon>Sordariaceae</taxon>
        <taxon>Neurospora</taxon>
    </lineage>
</organism>
<evidence type="ECO:0000313" key="3">
    <source>
        <dbReference type="Proteomes" id="UP001278500"/>
    </source>
</evidence>
<reference evidence="2" key="1">
    <citation type="journal article" date="2023" name="Mol. Phylogenet. Evol.">
        <title>Genome-scale phylogeny and comparative genomics of the fungal order Sordariales.</title>
        <authorList>
            <person name="Hensen N."/>
            <person name="Bonometti L."/>
            <person name="Westerberg I."/>
            <person name="Brannstrom I.O."/>
            <person name="Guillou S."/>
            <person name="Cros-Aarteil S."/>
            <person name="Calhoun S."/>
            <person name="Haridas S."/>
            <person name="Kuo A."/>
            <person name="Mondo S."/>
            <person name="Pangilinan J."/>
            <person name="Riley R."/>
            <person name="LaButti K."/>
            <person name="Andreopoulos B."/>
            <person name="Lipzen A."/>
            <person name="Chen C."/>
            <person name="Yan M."/>
            <person name="Daum C."/>
            <person name="Ng V."/>
            <person name="Clum A."/>
            <person name="Steindorff A."/>
            <person name="Ohm R.A."/>
            <person name="Martin F."/>
            <person name="Silar P."/>
            <person name="Natvig D.O."/>
            <person name="Lalanne C."/>
            <person name="Gautier V."/>
            <person name="Ament-Velasquez S.L."/>
            <person name="Kruys A."/>
            <person name="Hutchinson M.I."/>
            <person name="Powell A.J."/>
            <person name="Barry K."/>
            <person name="Miller A.N."/>
            <person name="Grigoriev I.V."/>
            <person name="Debuchy R."/>
            <person name="Gladieux P."/>
            <person name="Hiltunen Thoren M."/>
            <person name="Johannesson H."/>
        </authorList>
    </citation>
    <scope>NUCLEOTIDE SEQUENCE</scope>
    <source>
        <strain evidence="2">CBS 560.94</strain>
    </source>
</reference>
<dbReference type="EMBL" id="JAUEPP010000001">
    <property type="protein sequence ID" value="KAK3354157.1"/>
    <property type="molecule type" value="Genomic_DNA"/>
</dbReference>
<protein>
    <submittedName>
        <fullName evidence="2">Uncharacterized protein</fullName>
    </submittedName>
</protein>
<dbReference type="GeneID" id="87861089"/>
<accession>A0AAE0MWL1</accession>
<dbReference type="RefSeq" id="XP_062685535.1">
    <property type="nucleotide sequence ID" value="XM_062823935.1"/>
</dbReference>
<evidence type="ECO:0000256" key="1">
    <source>
        <dbReference type="SAM" id="MobiDB-lite"/>
    </source>
</evidence>